<evidence type="ECO:0000313" key="3">
    <source>
        <dbReference type="Proteomes" id="UP001623008"/>
    </source>
</evidence>
<name>A0ABW8R0Q3_9PSED</name>
<dbReference type="RefSeq" id="WP_406598100.1">
    <property type="nucleotide sequence ID" value="NZ_JBJHQF010000022.1"/>
</dbReference>
<reference evidence="2 3" key="1">
    <citation type="submission" date="2024-11" db="EMBL/GenBank/DDBJ databases">
        <authorList>
            <person name="Lucas J.A."/>
        </authorList>
    </citation>
    <scope>NUCLEOTIDE SEQUENCE [LARGE SCALE GENOMIC DNA]</scope>
    <source>
        <strain evidence="2 3">Z 7.15</strain>
    </source>
</reference>
<feature type="region of interest" description="Disordered" evidence="1">
    <location>
        <begin position="1"/>
        <end position="22"/>
    </location>
</feature>
<evidence type="ECO:0008006" key="4">
    <source>
        <dbReference type="Google" id="ProtNLM"/>
    </source>
</evidence>
<dbReference type="InterPro" id="IPR008964">
    <property type="entry name" value="Invasin/intimin_cell_adhesion"/>
</dbReference>
<dbReference type="EMBL" id="JBJHQF010000022">
    <property type="protein sequence ID" value="MFK9005480.1"/>
    <property type="molecule type" value="Genomic_DNA"/>
</dbReference>
<evidence type="ECO:0000256" key="1">
    <source>
        <dbReference type="SAM" id="MobiDB-lite"/>
    </source>
</evidence>
<protein>
    <recommendedName>
        <fullName evidence="4">BIG2 domain-containing protein</fullName>
    </recommendedName>
</protein>
<proteinExistence type="predicted"/>
<accession>A0ABW8R0Q3</accession>
<gene>
    <name evidence="2" type="ORF">ACJEBJ_15210</name>
</gene>
<keyword evidence="3" id="KW-1185">Reference proteome</keyword>
<sequence length="1091" mass="117290">MTYDQNPEPSNDDKSSVPALSASSRNVARNQLATARSQVAGGLPPNLYRREGFTSPPPAGAILNDKAFINMPFSVLPLYLPTLWNPVPGHDGGLNAAALIVNQFGVICIVNAYLDQKEHDFISLRVNGTQVTFHIVTDDEASKGKAIVLFINSSRFFDQANNTIQAFVTPEGGDPVPSKLFNIFVDRQLPVSPFPTFNKPYNENMAVLKFTDPLIEAFGLVTLAQMQLGTEVEIANYPLDRSLPQVHWRKEHDVITVSIGGATASHTVTAFEAASNDPIKFTLYFGFWSQVPDGVRLAEWNVLDKVGNPSPGASPPRLIQVDSGASTEPLLKALLASESDYDPVRDLDFIDTRHLVVDTPLELLIRNQGYLLDDTVIITVRGLAADGTSSEKIIDYTVNSITPIRVYIPLDLDFLLLLSGGLILITYKRVRPGVADRPSEGVLYAIDGEPVEDGLKAPIVLDLNEGALPADTNPVRIVVPRYFGQLPNDRVDLIVTGLTADGRPVYATFTDMAGTGDLTFLLDNPFFAALNGGYFVAYYEINGAAQRPASKSVTVPVGDAQAVLPPPWTLQATPPDHTFDPAISLANLNVRVDPHPVIVEGAQIRLFAIGTQPGGSFTSNWFNVDDNWEGSVVPFTVPRLIVLANLNSTMRLYYEVIPAPGAANLFSRDLVINVGMALRLPTPPKVLEATVISPTEAEMNPLHVRPPSPTIVTIQVPATDLLPTDDVTVHIVGMPGLGEPVIPSKPGVPDAGVDYISFPILSDFVAAYLGSFCQVFFTVMRNGNPVPSAILTLRVTALPSSTLDIVSVPEANGTSINVNTANNVKIDPWPFFKAGQPVFIELEHTAGDLTLRDGLVVTPSEFTAGRTLDLIPGDYLKTKPNGSSLTVRAKVVLNGTGLESGAIALTPRTYTLSSVPPLTIPGDTRFVNLGGWLLKNFGITELAYGLTTRTASGGKGPYRYSSNSSAVIVEASSGRVTPNGTGTATITVTDSSQPPQSATYQIQVSGSYSTLTYIGILPWANANASGRLPTISEFSSLYWRFSSAFPLSGYYWTVHPTAGQPNVYHIVEVVSGSGLSWDAWSSGNNQSVVIS</sequence>
<organism evidence="2 3">
    <name type="scientific">Pseudomonas pergaminensis</name>
    <dbReference type="NCBI Taxonomy" id="2853159"/>
    <lineage>
        <taxon>Bacteria</taxon>
        <taxon>Pseudomonadati</taxon>
        <taxon>Pseudomonadota</taxon>
        <taxon>Gammaproteobacteria</taxon>
        <taxon>Pseudomonadales</taxon>
        <taxon>Pseudomonadaceae</taxon>
        <taxon>Pseudomonas</taxon>
    </lineage>
</organism>
<dbReference type="SUPFAM" id="SSF49373">
    <property type="entry name" value="Invasin/intimin cell-adhesion fragments"/>
    <property type="match status" value="1"/>
</dbReference>
<evidence type="ECO:0000313" key="2">
    <source>
        <dbReference type="EMBL" id="MFK9005480.1"/>
    </source>
</evidence>
<comment type="caution">
    <text evidence="2">The sequence shown here is derived from an EMBL/GenBank/DDBJ whole genome shotgun (WGS) entry which is preliminary data.</text>
</comment>
<dbReference type="Proteomes" id="UP001623008">
    <property type="component" value="Unassembled WGS sequence"/>
</dbReference>
<dbReference type="Gene3D" id="2.60.40.1080">
    <property type="match status" value="1"/>
</dbReference>